<feature type="region of interest" description="Disordered" evidence="7">
    <location>
        <begin position="644"/>
        <end position="689"/>
    </location>
</feature>
<dbReference type="InterPro" id="IPR014756">
    <property type="entry name" value="Ig_E-set"/>
</dbReference>
<dbReference type="GO" id="GO:0007221">
    <property type="term" value="P:positive regulation of transcription of Notch receptor target"/>
    <property type="evidence" value="ECO:0007669"/>
    <property type="project" value="UniProtKB-ARBA"/>
</dbReference>
<reference evidence="11 12" key="2">
    <citation type="journal article" date="2021" name="J. Hered.">
        <title>Feather Gene Expression Elucidates the Developmental Basis of Plumage Iridescence in African Starlings.</title>
        <authorList>
            <person name="Rubenstein D.R."/>
            <person name="Corvelo A."/>
            <person name="MacManes M.D."/>
            <person name="Maia R."/>
            <person name="Narzisi G."/>
            <person name="Rousaki A."/>
            <person name="Vandenabeele P."/>
            <person name="Shawkey M.D."/>
            <person name="Solomon J."/>
        </authorList>
    </citation>
    <scope>NUCLEOTIDE SEQUENCE [LARGE SCALE GENOMIC DNA]</scope>
    <source>
        <strain evidence="11">SS15</strain>
    </source>
</reference>
<dbReference type="FunFam" id="2.60.40.1450:FF:000001">
    <property type="entry name" value="Recombining binding protein suppressor of hairless"/>
    <property type="match status" value="1"/>
</dbReference>
<evidence type="ECO:0000256" key="6">
    <source>
        <dbReference type="ARBA" id="ARBA00023242"/>
    </source>
</evidence>
<dbReference type="CDD" id="cd01176">
    <property type="entry name" value="IPT_RBP-Jkappa"/>
    <property type="match status" value="1"/>
</dbReference>
<dbReference type="Gene3D" id="2.60.40.10">
    <property type="entry name" value="Immunoglobulins"/>
    <property type="match status" value="1"/>
</dbReference>
<dbReference type="InterPro" id="IPR036358">
    <property type="entry name" value="BTD_sf"/>
</dbReference>
<evidence type="ECO:0000313" key="12">
    <source>
        <dbReference type="Proteomes" id="UP000618051"/>
    </source>
</evidence>
<dbReference type="InterPro" id="IPR015350">
    <property type="entry name" value="Beta-trefoil_DNA-bd_dom"/>
</dbReference>
<accession>A0A835NMS7</accession>
<keyword evidence="4" id="KW-0238">DNA-binding</keyword>
<evidence type="ECO:0000256" key="3">
    <source>
        <dbReference type="ARBA" id="ARBA00023015"/>
    </source>
</evidence>
<dbReference type="InterPro" id="IPR015351">
    <property type="entry name" value="RBP-J/Cbf11/Cbf12_DNA-bd"/>
</dbReference>
<dbReference type="GO" id="GO:0000978">
    <property type="term" value="F:RNA polymerase II cis-regulatory region sequence-specific DNA binding"/>
    <property type="evidence" value="ECO:0007669"/>
    <property type="project" value="InterPro"/>
</dbReference>
<dbReference type="Gene3D" id="2.60.40.1450">
    <property type="entry name" value="LAG1, DNA binding domain"/>
    <property type="match status" value="1"/>
</dbReference>
<feature type="domain" description="Beta-trefoil DNA-binding" evidence="9">
    <location>
        <begin position="191"/>
        <end position="344"/>
    </location>
</feature>
<dbReference type="Pfam" id="PF09271">
    <property type="entry name" value="LAG1-DNAbind"/>
    <property type="match status" value="1"/>
</dbReference>
<evidence type="ECO:0000256" key="4">
    <source>
        <dbReference type="ARBA" id="ARBA00023125"/>
    </source>
</evidence>
<dbReference type="Pfam" id="PF09270">
    <property type="entry name" value="BTD"/>
    <property type="match status" value="1"/>
</dbReference>
<dbReference type="SMART" id="SM01268">
    <property type="entry name" value="BTD"/>
    <property type="match status" value="1"/>
</dbReference>
<dbReference type="AlphaFoldDB" id="A0A835NMS7"/>
<dbReference type="InterPro" id="IPR013783">
    <property type="entry name" value="Ig-like_fold"/>
</dbReference>
<evidence type="ECO:0000256" key="7">
    <source>
        <dbReference type="SAM" id="MobiDB-lite"/>
    </source>
</evidence>
<dbReference type="EMBL" id="JADDUC020000006">
    <property type="protein sequence ID" value="KAI1238227.1"/>
    <property type="molecule type" value="Genomic_DNA"/>
</dbReference>
<keyword evidence="3" id="KW-0805">Transcription regulation</keyword>
<organism evidence="10">
    <name type="scientific">Lamprotornis superbus</name>
    <dbReference type="NCBI Taxonomy" id="245042"/>
    <lineage>
        <taxon>Eukaryota</taxon>
        <taxon>Metazoa</taxon>
        <taxon>Chordata</taxon>
        <taxon>Craniata</taxon>
        <taxon>Vertebrata</taxon>
        <taxon>Euteleostomi</taxon>
        <taxon>Archelosauria</taxon>
        <taxon>Archosauria</taxon>
        <taxon>Dinosauria</taxon>
        <taxon>Saurischia</taxon>
        <taxon>Theropoda</taxon>
        <taxon>Coelurosauria</taxon>
        <taxon>Aves</taxon>
        <taxon>Neognathae</taxon>
        <taxon>Neoaves</taxon>
        <taxon>Telluraves</taxon>
        <taxon>Australaves</taxon>
        <taxon>Passeriformes</taxon>
        <taxon>Sturnidae</taxon>
        <taxon>Lamprotornis</taxon>
    </lineage>
</organism>
<feature type="region of interest" description="Disordered" evidence="7">
    <location>
        <begin position="703"/>
        <end position="723"/>
    </location>
</feature>
<dbReference type="SUPFAM" id="SSF110217">
    <property type="entry name" value="DNA-binding protein LAG-1 (CSL)"/>
    <property type="match status" value="1"/>
</dbReference>
<evidence type="ECO:0000256" key="1">
    <source>
        <dbReference type="ARBA" id="ARBA00004123"/>
    </source>
</evidence>
<dbReference type="InterPro" id="IPR037095">
    <property type="entry name" value="RBP-J/Cbf11_DNA-bd_sf"/>
</dbReference>
<dbReference type="OrthoDB" id="5600360at2759"/>
<dbReference type="Proteomes" id="UP000618051">
    <property type="component" value="Unassembled WGS sequence"/>
</dbReference>
<reference evidence="11" key="3">
    <citation type="submission" date="2022-01" db="EMBL/GenBank/DDBJ databases">
        <authorList>
            <person name="Rubenstein D.R."/>
        </authorList>
    </citation>
    <scope>NUCLEOTIDE SEQUENCE</scope>
    <source>
        <strain evidence="11">SS15</strain>
        <tissue evidence="11">Liver</tissue>
    </source>
</reference>
<dbReference type="InterPro" id="IPR008967">
    <property type="entry name" value="p53-like_TF_DNA-bd_sf"/>
</dbReference>
<evidence type="ECO:0000313" key="10">
    <source>
        <dbReference type="EMBL" id="KAG0118768.1"/>
    </source>
</evidence>
<dbReference type="SMART" id="SM01267">
    <property type="entry name" value="LAG1_DNAbind"/>
    <property type="match status" value="1"/>
</dbReference>
<dbReference type="GO" id="GO:0001228">
    <property type="term" value="F:DNA-binding transcription activator activity, RNA polymerase II-specific"/>
    <property type="evidence" value="ECO:0007669"/>
    <property type="project" value="InterPro"/>
</dbReference>
<reference evidence="10" key="1">
    <citation type="submission" date="2020-10" db="EMBL/GenBank/DDBJ databases">
        <title>Feather gene expression reveals the developmental basis of iridescence in African starlings.</title>
        <authorList>
            <person name="Rubenstein D.R."/>
        </authorList>
    </citation>
    <scope>NUCLEOTIDE SEQUENCE</scope>
    <source>
        <strain evidence="10">SS15</strain>
        <tissue evidence="10">Liver</tissue>
    </source>
</reference>
<evidence type="ECO:0000313" key="11">
    <source>
        <dbReference type="EMBL" id="KAI1238227.1"/>
    </source>
</evidence>
<dbReference type="SUPFAM" id="SSF49417">
    <property type="entry name" value="p53-like transcription factors"/>
    <property type="match status" value="1"/>
</dbReference>
<evidence type="ECO:0000259" key="9">
    <source>
        <dbReference type="SMART" id="SM01268"/>
    </source>
</evidence>
<dbReference type="GO" id="GO:0005634">
    <property type="term" value="C:nucleus"/>
    <property type="evidence" value="ECO:0007669"/>
    <property type="project" value="UniProtKB-SubCell"/>
</dbReference>
<proteinExistence type="inferred from homology"/>
<keyword evidence="12" id="KW-1185">Reference proteome</keyword>
<evidence type="ECO:0000256" key="2">
    <source>
        <dbReference type="ARBA" id="ARBA00009704"/>
    </source>
</evidence>
<comment type="similarity">
    <text evidence="2">Belongs to the Su(H) family.</text>
</comment>
<dbReference type="InterPro" id="IPR038007">
    <property type="entry name" value="RBP-Jkappa_IPT"/>
</dbReference>
<dbReference type="InterPro" id="IPR040159">
    <property type="entry name" value="CLS_fam"/>
</dbReference>
<dbReference type="PANTHER" id="PTHR10665">
    <property type="entry name" value="RECOMBINING BINDING PROTEIN SUPPRESSOR OF HAIRLESS"/>
    <property type="match status" value="1"/>
</dbReference>
<evidence type="ECO:0000259" key="8">
    <source>
        <dbReference type="SMART" id="SM01267"/>
    </source>
</evidence>
<dbReference type="EMBL" id="JADDUC010000102">
    <property type="protein sequence ID" value="KAG0118768.1"/>
    <property type="molecule type" value="Genomic_DNA"/>
</dbReference>
<dbReference type="SUPFAM" id="SSF81296">
    <property type="entry name" value="E set domains"/>
    <property type="match status" value="1"/>
</dbReference>
<sequence length="834" mass="93450">MNGMMLGFATSVKSTSKRIETKTVLLKSRELIYRDVVYRVLVKGNLESDLNRNGSQDDFEDECIGGYSTYKSSFRNWCSCQHSGTADPYGVEFGMLLNEQLDYYTEEEAMRNYLKERGDQTVLILHAKVAQKSYGNEKRFFCPPPCVYLMGSGWKKKKEQMERDGCTEQESQPCAFIGIGNSDQEMQQLNLEGKNYCTAKTLYISDSDKRKHFMLSVKMFYGNSDDIGVFLSKRIKVISKPSKKKQSLKNADLDDDESEGEEFTVRDGYIHYGQTVKLIIRKVDKQTALLDADDPVSQLHKCAFYLKDTERMYLCLSQERIIQFQATPCPKEPNKEMINDGASWTIISTDKAEYTFYEGMGPVHAPVTPVPVVESLQLNGGGDVAMLELTGQNFTPNLRVWFGDVEAETMYRYNIFYYIYDISAFREGWRWVRQPVQVPVTLVRNDGIIYSTSLTFTYTPEPGPRPHCSAAGAILRANSSLMASSETNTNNSENKHFSVQTELTAELHLDVSAVSNTAPAAFRRGAFVIPTLSDGVSRPWRLPPTMAVVAEKQNPKLISVFKDLSPQTKTMFFHPHYDICPPLYKAKIFPIQLPFYSCPSPVSLSPYCGRLFLGTAGEGGQEGHAEALVHEAVNDGVHAGRRVGQQVDEGDGSPREAPVCRSRVEGSPGIDAEDGSPANEKQNHYHHQHADNKLALMKKKSQTYVGDGEGPASPGQQEPLTEPQPKGCYFTVKTCLLSTCMMDEANEASSHGWRLHSIGRKANGIRLHWPQLALCAVQTHFLFVALPTVFPTQVDIKLRKRKSRVLLLMHIGIDVPRDAKQLKFLACTSPGMCT</sequence>
<evidence type="ECO:0000256" key="5">
    <source>
        <dbReference type="ARBA" id="ARBA00023163"/>
    </source>
</evidence>
<keyword evidence="5" id="KW-0804">Transcription</keyword>
<dbReference type="Pfam" id="PF20144">
    <property type="entry name" value="TIG_SUH"/>
    <property type="match status" value="1"/>
</dbReference>
<comment type="subcellular location">
    <subcellularLocation>
        <location evidence="1">Nucleus</location>
    </subcellularLocation>
</comment>
<comment type="caution">
    <text evidence="10">The sequence shown here is derived from an EMBL/GenBank/DDBJ whole genome shotgun (WGS) entry which is preliminary data.</text>
</comment>
<feature type="domain" description="RBP-J/Cbf11/Cbf12 DNA binding" evidence="8">
    <location>
        <begin position="121"/>
        <end position="252"/>
    </location>
</feature>
<gene>
    <name evidence="10" type="ORF">IHE44_000608</name>
    <name evidence="11" type="ORF">IHE44_0012945</name>
</gene>
<keyword evidence="6" id="KW-0539">Nucleus</keyword>
<dbReference type="FunFam" id="2.60.40.10:FF:000074">
    <property type="entry name" value="Recombining binding protein suppressor of hairless, putative"/>
    <property type="match status" value="1"/>
</dbReference>
<protein>
    <submittedName>
        <fullName evidence="10">Uncharacterized protein</fullName>
    </submittedName>
</protein>
<name>A0A835NMS7_9PASS</name>